<feature type="domain" description="CAAX prenyl protease 2/Lysostaphin resistance protein A-like" evidence="2">
    <location>
        <begin position="75"/>
        <end position="173"/>
    </location>
</feature>
<keyword evidence="1" id="KW-0472">Membrane</keyword>
<evidence type="ECO:0000259" key="2">
    <source>
        <dbReference type="Pfam" id="PF02517"/>
    </source>
</evidence>
<dbReference type="PANTHER" id="PTHR39430">
    <property type="entry name" value="MEMBRANE-ASSOCIATED PROTEASE-RELATED"/>
    <property type="match status" value="1"/>
</dbReference>
<proteinExistence type="predicted"/>
<keyword evidence="1" id="KW-0812">Transmembrane</keyword>
<feature type="transmembrane region" description="Helical" evidence="1">
    <location>
        <begin position="109"/>
        <end position="127"/>
    </location>
</feature>
<organism evidence="3 4">
    <name type="scientific">Microcosmobacter mediterraneus</name>
    <dbReference type="NCBI Taxonomy" id="3075607"/>
    <lineage>
        <taxon>Bacteria</taxon>
        <taxon>Pseudomonadati</taxon>
        <taxon>Bacteroidota</taxon>
        <taxon>Flavobacteriia</taxon>
        <taxon>Flavobacteriales</taxon>
        <taxon>Flavobacteriaceae</taxon>
        <taxon>Microcosmobacter</taxon>
    </lineage>
</organism>
<dbReference type="Pfam" id="PF02517">
    <property type="entry name" value="Rce1-like"/>
    <property type="match status" value="1"/>
</dbReference>
<sequence>MLGLLVIIVISWLLLHVIEKKSMKVLGILPTGKRIIQFLLGTLFIMLVTLLNIYVETIVLNVDWKMQTSINYQLVFDAFGYHIKSALTEDLVFRGAILYILISRLGVKWGILISALCFGVYHVFSYGMTEAGVIPILYVILITGFTGFVWAYIFHKTKSIMLGLGLHLGINLINVFFFESQPYGELFFEATKNTKLEDWNWLWFNLFKGLFPSLVTLVFVRQYLRFSQKRSKKI</sequence>
<evidence type="ECO:0000313" key="3">
    <source>
        <dbReference type="EMBL" id="MDT0559632.1"/>
    </source>
</evidence>
<protein>
    <submittedName>
        <fullName evidence="3">CPBP family intramembrane glutamic endopeptidase</fullName>
        <ecNumber evidence="3">3.4.-.-</ecNumber>
    </submittedName>
</protein>
<keyword evidence="4" id="KW-1185">Reference proteome</keyword>
<feature type="transmembrane region" description="Helical" evidence="1">
    <location>
        <begin position="36"/>
        <end position="55"/>
    </location>
</feature>
<feature type="transmembrane region" description="Helical" evidence="1">
    <location>
        <begin position="201"/>
        <end position="224"/>
    </location>
</feature>
<dbReference type="InterPro" id="IPR003675">
    <property type="entry name" value="Rce1/LyrA-like_dom"/>
</dbReference>
<comment type="caution">
    <text evidence="3">The sequence shown here is derived from an EMBL/GenBank/DDBJ whole genome shotgun (WGS) entry which is preliminary data.</text>
</comment>
<feature type="transmembrane region" description="Helical" evidence="1">
    <location>
        <begin position="160"/>
        <end position="178"/>
    </location>
</feature>
<keyword evidence="3" id="KW-0378">Hydrolase</keyword>
<dbReference type="PANTHER" id="PTHR39430:SF1">
    <property type="entry name" value="PROTEASE"/>
    <property type="match status" value="1"/>
</dbReference>
<evidence type="ECO:0000313" key="4">
    <source>
        <dbReference type="Proteomes" id="UP001259492"/>
    </source>
</evidence>
<dbReference type="EMBL" id="JAVRIA010000011">
    <property type="protein sequence ID" value="MDT0559632.1"/>
    <property type="molecule type" value="Genomic_DNA"/>
</dbReference>
<name>A0ABU2YNJ8_9FLAO</name>
<evidence type="ECO:0000256" key="1">
    <source>
        <dbReference type="SAM" id="Phobius"/>
    </source>
</evidence>
<feature type="transmembrane region" description="Helical" evidence="1">
    <location>
        <begin position="133"/>
        <end position="153"/>
    </location>
</feature>
<keyword evidence="1" id="KW-1133">Transmembrane helix</keyword>
<dbReference type="Proteomes" id="UP001259492">
    <property type="component" value="Unassembled WGS sequence"/>
</dbReference>
<dbReference type="RefSeq" id="WP_311428396.1">
    <property type="nucleotide sequence ID" value="NZ_JAVRIA010000011.1"/>
</dbReference>
<dbReference type="EC" id="3.4.-.-" evidence="3"/>
<gene>
    <name evidence="3" type="ORF">RM697_13310</name>
</gene>
<reference evidence="3 4" key="1">
    <citation type="submission" date="2023-09" db="EMBL/GenBank/DDBJ databases">
        <authorList>
            <person name="Rey-Velasco X."/>
        </authorList>
    </citation>
    <scope>NUCLEOTIDE SEQUENCE [LARGE SCALE GENOMIC DNA]</scope>
    <source>
        <strain evidence="3 4">W332</strain>
    </source>
</reference>
<dbReference type="GO" id="GO:0016787">
    <property type="term" value="F:hydrolase activity"/>
    <property type="evidence" value="ECO:0007669"/>
    <property type="project" value="UniProtKB-KW"/>
</dbReference>
<accession>A0ABU2YNJ8</accession>